<dbReference type="SUPFAM" id="SSF75689">
    <property type="entry name" value="Zinc-binding domain of translation initiation factor 2 beta"/>
    <property type="match status" value="1"/>
</dbReference>
<dbReference type="InterPro" id="IPR014756">
    <property type="entry name" value="Ig_E-set"/>
</dbReference>
<feature type="region of interest" description="Disordered" evidence="4">
    <location>
        <begin position="551"/>
        <end position="601"/>
    </location>
</feature>
<feature type="region of interest" description="Disordered" evidence="4">
    <location>
        <begin position="1153"/>
        <end position="1315"/>
    </location>
</feature>
<dbReference type="GO" id="GO:0031369">
    <property type="term" value="F:translation initiation factor binding"/>
    <property type="evidence" value="ECO:0007669"/>
    <property type="project" value="TreeGrafter"/>
</dbReference>
<keyword evidence="3" id="KW-0648">Protein biosynthesis</keyword>
<dbReference type="Pfam" id="PF16561">
    <property type="entry name" value="AMPK1_CBM"/>
    <property type="match status" value="1"/>
</dbReference>
<feature type="region of interest" description="Disordered" evidence="4">
    <location>
        <begin position="1"/>
        <end position="105"/>
    </location>
</feature>
<sequence length="1315" mass="133835">MADESFPPPRRQRKSVAFADDQTIVDSDGNITESAAQAHDASTADSHSKSNGDADAGVDDATEDFDALALGAKKKKKKSSSAKKEEDEDATAEAPAAAADEDDGEVDLSALKKKKKKKPKAPEVEDFEAALAAAGGEGADGATPTDAADAADTPAAAPSAAGVQEGDLIAGTGIWAHSDDSPINYASLLSRFFTLLHDSHPDLGGGLPKSYKIPPPQCLREGNKKTIFANIAEICKRMKRTDEHVTQFLFAELGTSGSVDGSRRLVIKGRFQQKQIENVLRRYIVEYVSCKTCRSPDTELNKGENRLYFVTCNSCRQEEEDDQVDVLIIVEWQRVFVHIDLRASEHPADEVYVTGTFDNWSKSTLLEKSGSAHEKTIELPETGEKILYKFVADGNWSYDHTAKSEADESGNLNNVLYPSDLKHSSTSKSHSGPIGAGAAAISSVAPGASSTKMAGEQPLTRERSMPGEFPQTPGTELPGAFPETSAAGDAQQLSVNPLPAAPGAVNPTQTVPGEKVPDASTLHSNTLTSNVHDDEELKKQDQASEKAFGVAPLPATGGASNPISLAPGEKVPDASTITGNTLTSNVKHDKESYEKSDSGAPMLPAFTPGMEKEAAGGSIFGMPSAGGAGSTMIPESGLPMGDKAVSDLGNMGPTTSSVAPQSSTNELAGQQPIEPRGVPSVVSESQEQANAEPEAAANPEAVQEKSALEQELKQKVPEEPATASSGTFGSSERGVTGAVAGGLAAAGAAAAGGAYALRDKTTAATGTDPASVLPKSVQDQLPGSNGTQTTEGTSAVPAVVSESQEKAHAEPEAAANPEAVQEKSALEQELKAKVPEEPATASSGAFGSSEKGLTGAIAGGATAATAAVAGGAYALHDKATGATGTTSATGLNGSQATEGTSGVPAVVGESQEKAHVEPEAAANPEAVQEKSAFEQELKQKVPEEPATASSGAFGSSEKGLTGALAGGAAATTAAVAGGAYALRDKTAQSTGKDPVSALPQSIQDSINNMNSKGTTAPARPATNEPTPSYISKDPTLPQQTTPGGPITIPAEETATRKTTDSVPETVLESQQKAHVDPEVAANPTAVAEKQDFEKELLGRVPTAEATGEPAPTAASSSNAPLAGATSETAPTASSSSKAPLIGAAAGAGILGAGAGALAGTSSSGAPRLEDPTKDVSPITMNETTSTATGSGLNASAGSPAVPSTQTDTSKLAAPATPTKLADSRDVSPMSKVATASHPTGESGPSVTDGVASSSTPAVSNPVGSRPGVANSTPGKRGSFIDRMKGTPDSSKSGKTTESGTKKKGFFSKLKEKMKQ</sequence>
<feature type="compositionally biased region" description="Basic and acidic residues" evidence="4">
    <location>
        <begin position="702"/>
        <end position="718"/>
    </location>
</feature>
<dbReference type="FunFam" id="3.30.30.170:FF:000001">
    <property type="entry name" value="Eukaryotic translation initiation factor 2 subunit"/>
    <property type="match status" value="1"/>
</dbReference>
<feature type="region of interest" description="Disordered" evidence="4">
    <location>
        <begin position="445"/>
        <end position="520"/>
    </location>
</feature>
<dbReference type="InParanoid" id="A0A1V8S9T5"/>
<feature type="compositionally biased region" description="Polar residues" evidence="4">
    <location>
        <begin position="777"/>
        <end position="793"/>
    </location>
</feature>
<dbReference type="STRING" id="1507870.A0A1V8S9T5"/>
<feature type="region of interest" description="Disordered" evidence="4">
    <location>
        <begin position="765"/>
        <end position="854"/>
    </location>
</feature>
<feature type="domain" description="Translation initiation factor IF2/IF5" evidence="5">
    <location>
        <begin position="208"/>
        <end position="318"/>
    </location>
</feature>
<keyword evidence="2" id="KW-0396">Initiation factor</keyword>
<dbReference type="InterPro" id="IPR016189">
    <property type="entry name" value="Transl_init_fac_IF2/IF5_N"/>
</dbReference>
<feature type="compositionally biased region" description="Low complexity" evidence="4">
    <location>
        <begin position="881"/>
        <end position="890"/>
    </location>
</feature>
<dbReference type="InterPro" id="IPR002735">
    <property type="entry name" value="Transl_init_fac_IF2/IF5_dom"/>
</dbReference>
<feature type="compositionally biased region" description="Polar residues" evidence="4">
    <location>
        <begin position="998"/>
        <end position="1014"/>
    </location>
</feature>
<dbReference type="Gene3D" id="2.60.40.10">
    <property type="entry name" value="Immunoglobulins"/>
    <property type="match status" value="1"/>
</dbReference>
<organism evidence="6 7">
    <name type="scientific">Cryoendolithus antarcticus</name>
    <dbReference type="NCBI Taxonomy" id="1507870"/>
    <lineage>
        <taxon>Eukaryota</taxon>
        <taxon>Fungi</taxon>
        <taxon>Dikarya</taxon>
        <taxon>Ascomycota</taxon>
        <taxon>Pezizomycotina</taxon>
        <taxon>Dothideomycetes</taxon>
        <taxon>Dothideomycetidae</taxon>
        <taxon>Cladosporiales</taxon>
        <taxon>Cladosporiaceae</taxon>
        <taxon>Cryoendolithus</taxon>
    </lineage>
</organism>
<dbReference type="GO" id="GO:0003743">
    <property type="term" value="F:translation initiation factor activity"/>
    <property type="evidence" value="ECO:0007669"/>
    <property type="project" value="UniProtKB-KW"/>
</dbReference>
<feature type="compositionally biased region" description="Polar residues" evidence="4">
    <location>
        <begin position="891"/>
        <end position="900"/>
    </location>
</feature>
<comment type="similarity">
    <text evidence="1">Belongs to the eIF-2-beta/eIF-5 family.</text>
</comment>
<dbReference type="GO" id="GO:0005850">
    <property type="term" value="C:eukaryotic translation initiation factor 2 complex"/>
    <property type="evidence" value="ECO:0007669"/>
    <property type="project" value="TreeGrafter"/>
</dbReference>
<evidence type="ECO:0000256" key="1">
    <source>
        <dbReference type="ARBA" id="ARBA00010397"/>
    </source>
</evidence>
<dbReference type="InterPro" id="IPR032640">
    <property type="entry name" value="AMPK1_CBM"/>
</dbReference>
<evidence type="ECO:0000256" key="2">
    <source>
        <dbReference type="ARBA" id="ARBA00022540"/>
    </source>
</evidence>
<dbReference type="GO" id="GO:0001731">
    <property type="term" value="P:formation of translation preinitiation complex"/>
    <property type="evidence" value="ECO:0007669"/>
    <property type="project" value="TreeGrafter"/>
</dbReference>
<feature type="compositionally biased region" description="Polar residues" evidence="4">
    <location>
        <begin position="652"/>
        <end position="668"/>
    </location>
</feature>
<comment type="caution">
    <text evidence="6">The sequence shown here is derived from an EMBL/GenBank/DDBJ whole genome shotgun (WGS) entry which is preliminary data.</text>
</comment>
<keyword evidence="7" id="KW-1185">Reference proteome</keyword>
<feature type="compositionally biased region" description="Polar residues" evidence="4">
    <location>
        <begin position="575"/>
        <end position="585"/>
    </location>
</feature>
<dbReference type="SUPFAM" id="SSF81296">
    <property type="entry name" value="E set domains"/>
    <property type="match status" value="1"/>
</dbReference>
<feature type="region of interest" description="Disordered" evidence="4">
    <location>
        <begin position="135"/>
        <end position="162"/>
    </location>
</feature>
<feature type="compositionally biased region" description="Low complexity" evidence="4">
    <location>
        <begin position="683"/>
        <end position="701"/>
    </location>
</feature>
<feature type="compositionally biased region" description="Low complexity" evidence="4">
    <location>
        <begin position="1157"/>
        <end position="1166"/>
    </location>
</feature>
<feature type="compositionally biased region" description="Basic and acidic residues" evidence="4">
    <location>
        <begin position="927"/>
        <end position="943"/>
    </location>
</feature>
<dbReference type="SMART" id="SM00653">
    <property type="entry name" value="eIF2B_5"/>
    <property type="match status" value="1"/>
</dbReference>
<feature type="compositionally biased region" description="Basic and acidic residues" evidence="4">
    <location>
        <begin position="586"/>
        <end position="597"/>
    </location>
</feature>
<feature type="compositionally biased region" description="Basic residues" evidence="4">
    <location>
        <begin position="72"/>
        <end position="81"/>
    </location>
</feature>
<evidence type="ECO:0000313" key="7">
    <source>
        <dbReference type="Proteomes" id="UP000192596"/>
    </source>
</evidence>
<dbReference type="InterPro" id="IPR016190">
    <property type="entry name" value="Transl_init_fac_IF2/IF5_Zn-bd"/>
</dbReference>
<dbReference type="InterPro" id="IPR045196">
    <property type="entry name" value="IF2/IF5"/>
</dbReference>
<dbReference type="InterPro" id="IPR013783">
    <property type="entry name" value="Ig-like_fold"/>
</dbReference>
<dbReference type="Proteomes" id="UP000192596">
    <property type="component" value="Unassembled WGS sequence"/>
</dbReference>
<dbReference type="GO" id="GO:0003729">
    <property type="term" value="F:mRNA binding"/>
    <property type="evidence" value="ECO:0007669"/>
    <property type="project" value="TreeGrafter"/>
</dbReference>
<feature type="compositionally biased region" description="Basic and acidic residues" evidence="4">
    <location>
        <begin position="1088"/>
        <end position="1097"/>
    </location>
</feature>
<feature type="compositionally biased region" description="Basic and acidic residues" evidence="4">
    <location>
        <begin position="820"/>
        <end position="836"/>
    </location>
</feature>
<feature type="compositionally biased region" description="Polar residues" evidence="4">
    <location>
        <begin position="1236"/>
        <end position="1262"/>
    </location>
</feature>
<feature type="region of interest" description="Disordered" evidence="4">
    <location>
        <begin position="881"/>
        <end position="969"/>
    </location>
</feature>
<feature type="compositionally biased region" description="Low complexity" evidence="4">
    <location>
        <begin position="1034"/>
        <end position="1049"/>
    </location>
</feature>
<dbReference type="Pfam" id="PF01873">
    <property type="entry name" value="eIF-5_eIF-2B"/>
    <property type="match status" value="1"/>
</dbReference>
<dbReference type="PANTHER" id="PTHR23001:SF3">
    <property type="entry name" value="EUKARYOTIC TRANSLATION INITIATION FACTOR 2 SUBUNIT 2"/>
    <property type="match status" value="1"/>
</dbReference>
<evidence type="ECO:0000259" key="5">
    <source>
        <dbReference type="SMART" id="SM00653"/>
    </source>
</evidence>
<feature type="compositionally biased region" description="Low complexity" evidence="4">
    <location>
        <begin position="1101"/>
        <end position="1137"/>
    </location>
</feature>
<name>A0A1V8S9T5_9PEZI</name>
<feature type="region of interest" description="Disordered" evidence="4">
    <location>
        <begin position="986"/>
        <end position="1137"/>
    </location>
</feature>
<feature type="compositionally biased region" description="Low complexity" evidence="4">
    <location>
        <begin position="1289"/>
        <end position="1298"/>
    </location>
</feature>
<proteinExistence type="inferred from homology"/>
<protein>
    <recommendedName>
        <fullName evidence="5">Translation initiation factor IF2/IF5 domain-containing protein</fullName>
    </recommendedName>
</protein>
<dbReference type="OrthoDB" id="5873279at2759"/>
<gene>
    <name evidence="6" type="ORF">B0A48_18214</name>
</gene>
<dbReference type="PANTHER" id="PTHR23001">
    <property type="entry name" value="EUKARYOTIC TRANSLATION INITIATION FACTOR"/>
    <property type="match status" value="1"/>
</dbReference>
<evidence type="ECO:0000313" key="6">
    <source>
        <dbReference type="EMBL" id="OQN95690.1"/>
    </source>
</evidence>
<dbReference type="Gene3D" id="3.30.30.170">
    <property type="match status" value="1"/>
</dbReference>
<feature type="compositionally biased region" description="Acidic residues" evidence="4">
    <location>
        <begin position="56"/>
        <end position="66"/>
    </location>
</feature>
<feature type="region of interest" description="Disordered" evidence="4">
    <location>
        <begin position="636"/>
        <end position="735"/>
    </location>
</feature>
<dbReference type="SUPFAM" id="SSF100966">
    <property type="entry name" value="Translation initiation factor 2 beta, aIF2beta, N-terminal domain"/>
    <property type="match status" value="1"/>
</dbReference>
<feature type="compositionally biased region" description="Low complexity" evidence="4">
    <location>
        <begin position="959"/>
        <end position="969"/>
    </location>
</feature>
<dbReference type="EMBL" id="NAJO01000082">
    <property type="protein sequence ID" value="OQN95690.1"/>
    <property type="molecule type" value="Genomic_DNA"/>
</dbReference>
<accession>A0A1V8S9T5</accession>
<reference evidence="7" key="1">
    <citation type="submission" date="2017-03" db="EMBL/GenBank/DDBJ databases">
        <title>Genomes of endolithic fungi from Antarctica.</title>
        <authorList>
            <person name="Coleine C."/>
            <person name="Masonjones S."/>
            <person name="Stajich J.E."/>
        </authorList>
    </citation>
    <scope>NUCLEOTIDE SEQUENCE [LARGE SCALE GENOMIC DNA]</scope>
    <source>
        <strain evidence="7">CCFEE 5527</strain>
    </source>
</reference>
<evidence type="ECO:0000256" key="4">
    <source>
        <dbReference type="SAM" id="MobiDB-lite"/>
    </source>
</evidence>
<evidence type="ECO:0000256" key="3">
    <source>
        <dbReference type="ARBA" id="ARBA00022917"/>
    </source>
</evidence>
<feature type="compositionally biased region" description="Polar residues" evidence="4">
    <location>
        <begin position="1178"/>
        <end position="1209"/>
    </location>
</feature>
<dbReference type="CDD" id="cd02859">
    <property type="entry name" value="E_set_AMPKbeta_like_N"/>
    <property type="match status" value="1"/>
</dbReference>